<dbReference type="Proteomes" id="UP000229044">
    <property type="component" value="Unassembled WGS sequence"/>
</dbReference>
<organism evidence="2 3">
    <name type="scientific">Marinobacter guineae</name>
    <dbReference type="NCBI Taxonomy" id="432303"/>
    <lineage>
        <taxon>Bacteria</taxon>
        <taxon>Pseudomonadati</taxon>
        <taxon>Pseudomonadota</taxon>
        <taxon>Gammaproteobacteria</taxon>
        <taxon>Pseudomonadales</taxon>
        <taxon>Marinobacteraceae</taxon>
        <taxon>Marinobacter</taxon>
    </lineage>
</organism>
<evidence type="ECO:0008006" key="4">
    <source>
        <dbReference type="Google" id="ProtNLM"/>
    </source>
</evidence>
<keyword evidence="3" id="KW-1185">Reference proteome</keyword>
<gene>
    <name evidence="2" type="ORF">CLH62_13700</name>
</gene>
<dbReference type="EMBL" id="NTFI01000003">
    <property type="protein sequence ID" value="PHQ25382.1"/>
    <property type="molecule type" value="Genomic_DNA"/>
</dbReference>
<dbReference type="AlphaFoldDB" id="A0A2G1VFC4"/>
<evidence type="ECO:0000256" key="1">
    <source>
        <dbReference type="SAM" id="SignalP"/>
    </source>
</evidence>
<reference evidence="2 3" key="1">
    <citation type="submission" date="2017-09" db="EMBL/GenBank/DDBJ databases">
        <title>The draft genome sequences of Marinobacter guineae M3B.</title>
        <authorList>
            <person name="Cao J."/>
        </authorList>
    </citation>
    <scope>NUCLEOTIDE SEQUENCE [LARGE SCALE GENOMIC DNA]</scope>
    <source>
        <strain evidence="2 3">M3B</strain>
    </source>
</reference>
<keyword evidence="1" id="KW-0732">Signal</keyword>
<comment type="caution">
    <text evidence="2">The sequence shown here is derived from an EMBL/GenBank/DDBJ whole genome shotgun (WGS) entry which is preliminary data.</text>
</comment>
<evidence type="ECO:0000313" key="2">
    <source>
        <dbReference type="EMBL" id="PHQ25382.1"/>
    </source>
</evidence>
<feature type="chain" id="PRO_5013632587" description="Alginate export domain-containing protein" evidence="1">
    <location>
        <begin position="30"/>
        <end position="411"/>
    </location>
</feature>
<dbReference type="RefSeq" id="WP_099618688.1">
    <property type="nucleotide sequence ID" value="NZ_KZ319340.1"/>
</dbReference>
<evidence type="ECO:0000313" key="3">
    <source>
        <dbReference type="Proteomes" id="UP000229044"/>
    </source>
</evidence>
<name>A0A2G1VFC4_9GAMM</name>
<protein>
    <recommendedName>
        <fullName evidence="4">Alginate export domain-containing protein</fullName>
    </recommendedName>
</protein>
<feature type="signal peptide" evidence="1">
    <location>
        <begin position="1"/>
        <end position="29"/>
    </location>
</feature>
<accession>A0A2G1VFC4</accession>
<proteinExistence type="predicted"/>
<sequence>MRILTVPAKASVKGPSLILLLCLTPVLRAADFHVPQPWRQEAVVEGRDEPYNSERFLNELSFRHQHPPGPTQEGIRGTAGSTRSNRLFMDFRFYRDFAFDNEQQGFLLDIQRSEDLDGAFDRQLVGFRHTLNNGTDLRLQGDVFQEKALSDVYLAARHHLTNDDWLEAAWIMPDAYFNSKTETGDELVTKPQSLFLQWHRAPRGALFDQGSTLSVTVSPDSELVSQSAGLTVKSQSVKAAVTQSFLYQQALLNVNGRGEYTRRNFELQEGGTPEFERDYLEFQAELAPSGLRLSPKLGLSGVYLDETGYFGRSIDNTGSVRRREATVFGSVSFQLTQRTALAPELYLGAGDIRQRLQGDPGENHSGFIGKAAFPLNIVLSERDNATLTLNPTFYLHKSNFGGGNLQLHWPM</sequence>
<dbReference type="OrthoDB" id="6189192at2"/>